<keyword evidence="1" id="KW-1133">Transmembrane helix</keyword>
<dbReference type="AlphaFoldDB" id="A0A840YGD1"/>
<organism evidence="2 3">
    <name type="scientific">Sphingomonas xinjiangensis</name>
    <dbReference type="NCBI Taxonomy" id="643568"/>
    <lineage>
        <taxon>Bacteria</taxon>
        <taxon>Pseudomonadati</taxon>
        <taxon>Pseudomonadota</taxon>
        <taxon>Alphaproteobacteria</taxon>
        <taxon>Sphingomonadales</taxon>
        <taxon>Sphingomonadaceae</taxon>
        <taxon>Sphingomonas</taxon>
    </lineage>
</organism>
<gene>
    <name evidence="2" type="ORF">FHT02_002279</name>
</gene>
<proteinExistence type="predicted"/>
<dbReference type="PANTHER" id="PTHR12697:SF5">
    <property type="entry name" value="DEOXYHYPUSINE HYDROXYLASE"/>
    <property type="match status" value="1"/>
</dbReference>
<reference evidence="2 3" key="1">
    <citation type="submission" date="2020-08" db="EMBL/GenBank/DDBJ databases">
        <title>Genomic Encyclopedia of Type Strains, Phase IV (KMG-IV): sequencing the most valuable type-strain genomes for metagenomic binning, comparative biology and taxonomic classification.</title>
        <authorList>
            <person name="Goeker M."/>
        </authorList>
    </citation>
    <scope>NUCLEOTIDE SEQUENCE [LARGE SCALE GENOMIC DNA]</scope>
    <source>
        <strain evidence="2 3">DSM 26736</strain>
    </source>
</reference>
<dbReference type="Pfam" id="PF13646">
    <property type="entry name" value="HEAT_2"/>
    <property type="match status" value="1"/>
</dbReference>
<evidence type="ECO:0000256" key="1">
    <source>
        <dbReference type="SAM" id="Phobius"/>
    </source>
</evidence>
<feature type="transmembrane region" description="Helical" evidence="1">
    <location>
        <begin position="12"/>
        <end position="36"/>
    </location>
</feature>
<dbReference type="SMART" id="SM00567">
    <property type="entry name" value="EZ_HEAT"/>
    <property type="match status" value="5"/>
</dbReference>
<protein>
    <submittedName>
        <fullName evidence="2">HEAT repeat protein</fullName>
    </submittedName>
</protein>
<accession>A0A840YGD1</accession>
<evidence type="ECO:0000313" key="2">
    <source>
        <dbReference type="EMBL" id="MBB5711039.1"/>
    </source>
</evidence>
<keyword evidence="1" id="KW-0472">Membrane</keyword>
<dbReference type="InterPro" id="IPR011989">
    <property type="entry name" value="ARM-like"/>
</dbReference>
<dbReference type="Proteomes" id="UP000527143">
    <property type="component" value="Unassembled WGS sequence"/>
</dbReference>
<keyword evidence="3" id="KW-1185">Reference proteome</keyword>
<keyword evidence="1" id="KW-0812">Transmembrane</keyword>
<dbReference type="Gene3D" id="1.25.10.10">
    <property type="entry name" value="Leucine-rich Repeat Variant"/>
    <property type="match status" value="1"/>
</dbReference>
<dbReference type="GO" id="GO:0016491">
    <property type="term" value="F:oxidoreductase activity"/>
    <property type="evidence" value="ECO:0007669"/>
    <property type="project" value="TreeGrafter"/>
</dbReference>
<name>A0A840YGD1_9SPHN</name>
<dbReference type="RefSeq" id="WP_184087492.1">
    <property type="nucleotide sequence ID" value="NZ_JACIJF010000005.1"/>
</dbReference>
<comment type="caution">
    <text evidence="2">The sequence shown here is derived from an EMBL/GenBank/DDBJ whole genome shotgun (WGS) entry which is preliminary data.</text>
</comment>
<dbReference type="EMBL" id="JACIJF010000005">
    <property type="protein sequence ID" value="MBB5711039.1"/>
    <property type="molecule type" value="Genomic_DNA"/>
</dbReference>
<sequence>MMLRFPAVADELAGLAIQIVIWGSLAMSALILYLVIRRDRNERQRSVQQVTARTLTREIMAALPQAEDVGSAFAHASVAERVAAVSHLSRLLRGDDLDRLAAFVERHELVARLTRRVAKRRLARRVNIVRSVGSVGGPQAVTALNELLANDPAAEVRLEAAAMLARIDALPSARALIEALELAHATVTPLHRALFRALAPSSATELVELLAEEQSPDVQALVADALGSSEDYSVLRALRSAAASPAPQVRIAAIAAISRLGHPGGAAWLIPLLEDDDEMVRAHAARACGSMGLRAAMPRLIALAEDPSPWVRLRASDAAEILGGTA</sequence>
<dbReference type="SUPFAM" id="SSF48371">
    <property type="entry name" value="ARM repeat"/>
    <property type="match status" value="2"/>
</dbReference>
<dbReference type="InterPro" id="IPR004155">
    <property type="entry name" value="PBS_lyase_HEAT"/>
</dbReference>
<dbReference type="PANTHER" id="PTHR12697">
    <property type="entry name" value="PBS LYASE HEAT-LIKE PROTEIN"/>
    <property type="match status" value="1"/>
</dbReference>
<evidence type="ECO:0000313" key="3">
    <source>
        <dbReference type="Proteomes" id="UP000527143"/>
    </source>
</evidence>
<dbReference type="InterPro" id="IPR016024">
    <property type="entry name" value="ARM-type_fold"/>
</dbReference>